<accession>A0A1C4YMN9</accession>
<comment type="similarity">
    <text evidence="6">Belongs to the ABC transporter superfamily. Drug exporter-1 (DrugE1) (TC 3.A.1.105) family.</text>
</comment>
<dbReference type="InterPro" id="IPR003439">
    <property type="entry name" value="ABC_transporter-like_ATP-bd"/>
</dbReference>
<dbReference type="Pfam" id="PF00005">
    <property type="entry name" value="ABC_tran"/>
    <property type="match status" value="1"/>
</dbReference>
<reference evidence="9" key="1">
    <citation type="submission" date="2016-06" db="EMBL/GenBank/DDBJ databases">
        <authorList>
            <person name="Varghese N."/>
            <person name="Submissions Spin"/>
        </authorList>
    </citation>
    <scope>NUCLEOTIDE SEQUENCE [LARGE SCALE GENOMIC DNA]</scope>
    <source>
        <strain evidence="9">DSM 45160</strain>
    </source>
</reference>
<proteinExistence type="inferred from homology"/>
<dbReference type="PANTHER" id="PTHR42711:SF5">
    <property type="entry name" value="ABC TRANSPORTER ATP-BINDING PROTEIN NATA"/>
    <property type="match status" value="1"/>
</dbReference>
<dbReference type="InterPro" id="IPR050763">
    <property type="entry name" value="ABC_transporter_ATP-binding"/>
</dbReference>
<name>A0A1C4YMN9_9ACTN</name>
<dbReference type="AlphaFoldDB" id="A0A1C4YMN9"/>
<dbReference type="RefSeq" id="WP_088990100.1">
    <property type="nucleotide sequence ID" value="NZ_LT607409.1"/>
</dbReference>
<evidence type="ECO:0000313" key="8">
    <source>
        <dbReference type="EMBL" id="SCF21999.1"/>
    </source>
</evidence>
<dbReference type="GO" id="GO:0005524">
    <property type="term" value="F:ATP binding"/>
    <property type="evidence" value="ECO:0007669"/>
    <property type="project" value="UniProtKB-KW"/>
</dbReference>
<dbReference type="PROSITE" id="PS50893">
    <property type="entry name" value="ABC_TRANSPORTER_2"/>
    <property type="match status" value="1"/>
</dbReference>
<dbReference type="GO" id="GO:0043215">
    <property type="term" value="P:daunorubicin transport"/>
    <property type="evidence" value="ECO:0007669"/>
    <property type="project" value="InterPro"/>
</dbReference>
<evidence type="ECO:0000256" key="2">
    <source>
        <dbReference type="ARBA" id="ARBA00022448"/>
    </source>
</evidence>
<dbReference type="Gene3D" id="3.40.50.300">
    <property type="entry name" value="P-loop containing nucleotide triphosphate hydrolases"/>
    <property type="match status" value="1"/>
</dbReference>
<dbReference type="InterPro" id="IPR025302">
    <property type="entry name" value="DrrA1/2-like_C"/>
</dbReference>
<dbReference type="InterPro" id="IPR003593">
    <property type="entry name" value="AAA+_ATPase"/>
</dbReference>
<keyword evidence="5" id="KW-0046">Antibiotic resistance</keyword>
<gene>
    <name evidence="8" type="ORF">GA0070612_4997</name>
</gene>
<dbReference type="InterPro" id="IPR017871">
    <property type="entry name" value="ABC_transporter-like_CS"/>
</dbReference>
<comment type="subcellular location">
    <subcellularLocation>
        <location evidence="1">Cell membrane</location>
        <topology evidence="1">Peripheral membrane protein</topology>
        <orientation evidence="1">Cytoplasmic side</orientation>
    </subcellularLocation>
</comment>
<keyword evidence="4 8" id="KW-0067">ATP-binding</keyword>
<dbReference type="Proteomes" id="UP000198224">
    <property type="component" value="Chromosome I"/>
</dbReference>
<evidence type="ECO:0000259" key="7">
    <source>
        <dbReference type="PROSITE" id="PS50893"/>
    </source>
</evidence>
<organism evidence="8 9">
    <name type="scientific">Micromonospora chokoriensis</name>
    <dbReference type="NCBI Taxonomy" id="356851"/>
    <lineage>
        <taxon>Bacteria</taxon>
        <taxon>Bacillati</taxon>
        <taxon>Actinomycetota</taxon>
        <taxon>Actinomycetes</taxon>
        <taxon>Micromonosporales</taxon>
        <taxon>Micromonosporaceae</taxon>
        <taxon>Micromonospora</taxon>
    </lineage>
</organism>
<evidence type="ECO:0000313" key="9">
    <source>
        <dbReference type="Proteomes" id="UP000198224"/>
    </source>
</evidence>
<protein>
    <submittedName>
        <fullName evidence="8">ABC-2 type transport system ATP-binding protein</fullName>
    </submittedName>
</protein>
<evidence type="ECO:0000256" key="5">
    <source>
        <dbReference type="ARBA" id="ARBA00023251"/>
    </source>
</evidence>
<dbReference type="GO" id="GO:0005886">
    <property type="term" value="C:plasma membrane"/>
    <property type="evidence" value="ECO:0007669"/>
    <property type="project" value="UniProtKB-SubCell"/>
</dbReference>
<dbReference type="InterPro" id="IPR027417">
    <property type="entry name" value="P-loop_NTPase"/>
</dbReference>
<sequence length="322" mass="34832">MIKARGLTKTFQINKFTVEAVRGIDLDVSSGEMVGFLGPNGAGKSTTLRMLTTLLRPTSGEANIGGCDLLSDPAGVRRLIGYVGQNSSAGVEYKVREELVTHARLQGLSASAARTRVGEMLEQYDLAGLEDRMIGALSGGQKRRIDIVMGVLHRPPVVFFDEPSTGLDPQSRSNLWDHIRNLRREHETTVFLTTHYLDEADSLCDRILVIDGGRIVAEGTADELKAQVNGDLVTVETSAPAQTATAAERLDGAKEVTVDGTTVRFRIARGDSVLPGLLRELDRNDVDVFSVQTSRPTLDDVFLTVTGRSLRDSETAPAMPGL</sequence>
<keyword evidence="9" id="KW-1185">Reference proteome</keyword>
<dbReference type="SMART" id="SM00382">
    <property type="entry name" value="AAA"/>
    <property type="match status" value="1"/>
</dbReference>
<dbReference type="NCBIfam" id="TIGR01188">
    <property type="entry name" value="drrA"/>
    <property type="match status" value="1"/>
</dbReference>
<evidence type="ECO:0000256" key="4">
    <source>
        <dbReference type="ARBA" id="ARBA00022840"/>
    </source>
</evidence>
<dbReference type="InterPro" id="IPR005894">
    <property type="entry name" value="DrrA"/>
</dbReference>
<dbReference type="PANTHER" id="PTHR42711">
    <property type="entry name" value="ABC TRANSPORTER ATP-BINDING PROTEIN"/>
    <property type="match status" value="1"/>
</dbReference>
<dbReference type="GO" id="GO:1900753">
    <property type="term" value="P:doxorubicin transport"/>
    <property type="evidence" value="ECO:0007669"/>
    <property type="project" value="InterPro"/>
</dbReference>
<dbReference type="GO" id="GO:0046677">
    <property type="term" value="P:response to antibiotic"/>
    <property type="evidence" value="ECO:0007669"/>
    <property type="project" value="UniProtKB-KW"/>
</dbReference>
<dbReference type="GO" id="GO:0016887">
    <property type="term" value="F:ATP hydrolysis activity"/>
    <property type="evidence" value="ECO:0007669"/>
    <property type="project" value="InterPro"/>
</dbReference>
<dbReference type="EMBL" id="LT607409">
    <property type="protein sequence ID" value="SCF21999.1"/>
    <property type="molecule type" value="Genomic_DNA"/>
</dbReference>
<keyword evidence="2" id="KW-0813">Transport</keyword>
<dbReference type="SUPFAM" id="SSF52540">
    <property type="entry name" value="P-loop containing nucleoside triphosphate hydrolases"/>
    <property type="match status" value="1"/>
</dbReference>
<evidence type="ECO:0000256" key="3">
    <source>
        <dbReference type="ARBA" id="ARBA00022741"/>
    </source>
</evidence>
<keyword evidence="3" id="KW-0547">Nucleotide-binding</keyword>
<dbReference type="PROSITE" id="PS00211">
    <property type="entry name" value="ABC_TRANSPORTER_1"/>
    <property type="match status" value="1"/>
</dbReference>
<evidence type="ECO:0000256" key="1">
    <source>
        <dbReference type="ARBA" id="ARBA00004413"/>
    </source>
</evidence>
<dbReference type="Pfam" id="PF13732">
    <property type="entry name" value="DrrA1-3_C"/>
    <property type="match status" value="1"/>
</dbReference>
<evidence type="ECO:0000256" key="6">
    <source>
        <dbReference type="ARBA" id="ARBA00049985"/>
    </source>
</evidence>
<feature type="domain" description="ABC transporter" evidence="7">
    <location>
        <begin position="2"/>
        <end position="237"/>
    </location>
</feature>